<dbReference type="Pfam" id="PF04397">
    <property type="entry name" value="LytTR"/>
    <property type="match status" value="1"/>
</dbReference>
<evidence type="ECO:0000313" key="5">
    <source>
        <dbReference type="Proteomes" id="UP001200145"/>
    </source>
</evidence>
<dbReference type="Proteomes" id="UP001200145">
    <property type="component" value="Unassembled WGS sequence"/>
</dbReference>
<reference evidence="4 5" key="1">
    <citation type="submission" date="2022-01" db="EMBL/GenBank/DDBJ databases">
        <title>Flavihumibacter sp. nov., isolated from sediment of a river.</title>
        <authorList>
            <person name="Liu H."/>
        </authorList>
    </citation>
    <scope>NUCLEOTIDE SEQUENCE [LARGE SCALE GENOMIC DNA]</scope>
    <source>
        <strain evidence="4 5">RY-1</strain>
    </source>
</reference>
<feature type="domain" description="Response regulatory" evidence="2">
    <location>
        <begin position="3"/>
        <end position="115"/>
    </location>
</feature>
<evidence type="ECO:0000256" key="1">
    <source>
        <dbReference type="PROSITE-ProRule" id="PRU00169"/>
    </source>
</evidence>
<dbReference type="Gene3D" id="3.40.50.2300">
    <property type="match status" value="1"/>
</dbReference>
<dbReference type="InterPro" id="IPR011006">
    <property type="entry name" value="CheY-like_superfamily"/>
</dbReference>
<evidence type="ECO:0000259" key="3">
    <source>
        <dbReference type="PROSITE" id="PS50930"/>
    </source>
</evidence>
<gene>
    <name evidence="4" type="ORF">L0U88_08415</name>
</gene>
<dbReference type="PROSITE" id="PS50930">
    <property type="entry name" value="HTH_LYTTR"/>
    <property type="match status" value="1"/>
</dbReference>
<keyword evidence="5" id="KW-1185">Reference proteome</keyword>
<name>A0ABS9BHB3_9BACT</name>
<organism evidence="4 5">
    <name type="scientific">Flavihumibacter fluminis</name>
    <dbReference type="NCBI Taxonomy" id="2909236"/>
    <lineage>
        <taxon>Bacteria</taxon>
        <taxon>Pseudomonadati</taxon>
        <taxon>Bacteroidota</taxon>
        <taxon>Chitinophagia</taxon>
        <taxon>Chitinophagales</taxon>
        <taxon>Chitinophagaceae</taxon>
        <taxon>Flavihumibacter</taxon>
    </lineage>
</organism>
<dbReference type="Gene3D" id="2.40.50.1020">
    <property type="entry name" value="LytTr DNA-binding domain"/>
    <property type="match status" value="1"/>
</dbReference>
<dbReference type="RefSeq" id="WP_234865499.1">
    <property type="nucleotide sequence ID" value="NZ_JAKEVY010000002.1"/>
</dbReference>
<keyword evidence="4" id="KW-0238">DNA-binding</keyword>
<dbReference type="InterPro" id="IPR046947">
    <property type="entry name" value="LytR-like"/>
</dbReference>
<dbReference type="EMBL" id="JAKEVY010000002">
    <property type="protein sequence ID" value="MCF1714645.1"/>
    <property type="molecule type" value="Genomic_DNA"/>
</dbReference>
<dbReference type="Pfam" id="PF00072">
    <property type="entry name" value="Response_reg"/>
    <property type="match status" value="1"/>
</dbReference>
<dbReference type="InterPro" id="IPR001789">
    <property type="entry name" value="Sig_transdc_resp-reg_receiver"/>
</dbReference>
<dbReference type="PANTHER" id="PTHR37299">
    <property type="entry name" value="TRANSCRIPTIONAL REGULATOR-RELATED"/>
    <property type="match status" value="1"/>
</dbReference>
<comment type="caution">
    <text evidence="4">The sequence shown here is derived from an EMBL/GenBank/DDBJ whole genome shotgun (WGS) entry which is preliminary data.</text>
</comment>
<dbReference type="GO" id="GO:0003677">
    <property type="term" value="F:DNA binding"/>
    <property type="evidence" value="ECO:0007669"/>
    <property type="project" value="UniProtKB-KW"/>
</dbReference>
<dbReference type="PANTHER" id="PTHR37299:SF1">
    <property type="entry name" value="STAGE 0 SPORULATION PROTEIN A HOMOLOG"/>
    <property type="match status" value="1"/>
</dbReference>
<protein>
    <submittedName>
        <fullName evidence="4">LytTR family DNA-binding domain-containing protein</fullName>
    </submittedName>
</protein>
<proteinExistence type="predicted"/>
<evidence type="ECO:0000259" key="2">
    <source>
        <dbReference type="PROSITE" id="PS50110"/>
    </source>
</evidence>
<feature type="modified residue" description="4-aspartylphosphate" evidence="1">
    <location>
        <position position="55"/>
    </location>
</feature>
<dbReference type="InterPro" id="IPR007492">
    <property type="entry name" value="LytTR_DNA-bd_dom"/>
</dbReference>
<dbReference type="SUPFAM" id="SSF52172">
    <property type="entry name" value="CheY-like"/>
    <property type="match status" value="1"/>
</dbReference>
<dbReference type="SMART" id="SM00850">
    <property type="entry name" value="LytTR"/>
    <property type="match status" value="1"/>
</dbReference>
<feature type="domain" description="HTH LytTR-type" evidence="3">
    <location>
        <begin position="148"/>
        <end position="255"/>
    </location>
</feature>
<accession>A0ABS9BHB3</accession>
<evidence type="ECO:0000313" key="4">
    <source>
        <dbReference type="EMBL" id="MCF1714645.1"/>
    </source>
</evidence>
<dbReference type="SMART" id="SM00448">
    <property type="entry name" value="REC"/>
    <property type="match status" value="1"/>
</dbReference>
<keyword evidence="1" id="KW-0597">Phosphoprotein</keyword>
<sequence length="255" mass="29715">MIRIAIIEDELPAIQKLKRFIAELEEPTEVLGELGSIAEAIEFLQSTTVDLLISDIQLHDGTAFDIYKQVSVGCPIIFTTAYDQYWMNAFETNGIDYLLKPFSKDRFLKAWNKFLLLRKSEKEKDIQLANLSRLIEQNLSEKKFKKRFAVQNNQRIYLLEVDAIVLFEAKDGLVLAFDKEGKKHILNYPTLREVEAQLNPADFYRLNRSELINKNFIEKVERFSKNILAVKLKGYPDYYKTSQATTASFREWLDQ</sequence>
<dbReference type="PROSITE" id="PS50110">
    <property type="entry name" value="RESPONSE_REGULATORY"/>
    <property type="match status" value="1"/>
</dbReference>